<feature type="region of interest" description="Disordered" evidence="1">
    <location>
        <begin position="201"/>
        <end position="294"/>
    </location>
</feature>
<gene>
    <name evidence="2" type="ORF">SAMN05216267_10177</name>
</gene>
<accession>A0A1H8LUC0</accession>
<dbReference type="EMBL" id="FODD01000017">
    <property type="protein sequence ID" value="SEO08693.1"/>
    <property type="molecule type" value="Genomic_DNA"/>
</dbReference>
<evidence type="ECO:0000256" key="1">
    <source>
        <dbReference type="SAM" id="MobiDB-lite"/>
    </source>
</evidence>
<feature type="compositionally biased region" description="Gly residues" evidence="1">
    <location>
        <begin position="270"/>
        <end position="283"/>
    </location>
</feature>
<keyword evidence="3" id="KW-1185">Reference proteome</keyword>
<feature type="compositionally biased region" description="Polar residues" evidence="1">
    <location>
        <begin position="154"/>
        <end position="175"/>
    </location>
</feature>
<organism evidence="2 3">
    <name type="scientific">Actinacidiphila rubida</name>
    <dbReference type="NCBI Taxonomy" id="310780"/>
    <lineage>
        <taxon>Bacteria</taxon>
        <taxon>Bacillati</taxon>
        <taxon>Actinomycetota</taxon>
        <taxon>Actinomycetes</taxon>
        <taxon>Kitasatosporales</taxon>
        <taxon>Streptomycetaceae</taxon>
        <taxon>Actinacidiphila</taxon>
    </lineage>
</organism>
<reference evidence="2 3" key="1">
    <citation type="submission" date="2016-10" db="EMBL/GenBank/DDBJ databases">
        <authorList>
            <person name="de Groot N.N."/>
        </authorList>
    </citation>
    <scope>NUCLEOTIDE SEQUENCE [LARGE SCALE GENOMIC DNA]</scope>
    <source>
        <strain evidence="2 3">CGMCC 4.2026</strain>
    </source>
</reference>
<dbReference type="Proteomes" id="UP000181951">
    <property type="component" value="Unassembled WGS sequence"/>
</dbReference>
<feature type="compositionally biased region" description="Low complexity" evidence="1">
    <location>
        <begin position="226"/>
        <end position="255"/>
    </location>
</feature>
<sequence>MADIVIDYELLNQLGKDTDTLKNKVSDARQANHYYPPNEVGADASLGIDWYYQAWKGAFKHAWDLLESLSGTYTTVAQQWFDQDAQYAAVGNEQALGFEHAIWNMHKMEYDSWKKLSETYVTVHGFDDNGNPYEKQVPLADPDKPPADPGAEPTTYTYTASDGSKHTTTNTYDANGNLTGSNTTISDGQGGMSYHENTTFGDNGSYNSTVNHSDGSTTVEEVHGNADGTGTRTDTTTDADGKKTVTVYTGTGVNGADPQWTKKDDSNNGDGNGNNGHGNGNGGPHPTAGSHQQQ</sequence>
<protein>
    <submittedName>
        <fullName evidence="2">YD repeat-containing protein</fullName>
    </submittedName>
</protein>
<evidence type="ECO:0000313" key="2">
    <source>
        <dbReference type="EMBL" id="SEO08693.1"/>
    </source>
</evidence>
<dbReference type="RefSeq" id="WP_069461763.1">
    <property type="nucleotide sequence ID" value="NZ_FODD01000017.1"/>
</dbReference>
<feature type="compositionally biased region" description="Polar residues" evidence="1">
    <location>
        <begin position="201"/>
        <end position="219"/>
    </location>
</feature>
<feature type="region of interest" description="Disordered" evidence="1">
    <location>
        <begin position="131"/>
        <end position="175"/>
    </location>
</feature>
<dbReference type="STRING" id="310780.SAMN05216267_10177"/>
<proteinExistence type="predicted"/>
<dbReference type="AlphaFoldDB" id="A0A1H8LUC0"/>
<dbReference type="OrthoDB" id="4336571at2"/>
<evidence type="ECO:0000313" key="3">
    <source>
        <dbReference type="Proteomes" id="UP000181951"/>
    </source>
</evidence>
<name>A0A1H8LUC0_9ACTN</name>